<dbReference type="Proteomes" id="UP000324800">
    <property type="component" value="Unassembled WGS sequence"/>
</dbReference>
<evidence type="ECO:0000313" key="3">
    <source>
        <dbReference type="Proteomes" id="UP000324800"/>
    </source>
</evidence>
<name>A0A5J4RJY1_9EUKA</name>
<feature type="region of interest" description="Disordered" evidence="1">
    <location>
        <begin position="60"/>
        <end position="90"/>
    </location>
</feature>
<accession>A0A5J4RJY1</accession>
<evidence type="ECO:0008006" key="4">
    <source>
        <dbReference type="Google" id="ProtNLM"/>
    </source>
</evidence>
<proteinExistence type="predicted"/>
<dbReference type="EMBL" id="SNRW01042253">
    <property type="protein sequence ID" value="KAA6333161.1"/>
    <property type="molecule type" value="Genomic_DNA"/>
</dbReference>
<dbReference type="OrthoDB" id="752362at2759"/>
<dbReference type="CDD" id="cd00590">
    <property type="entry name" value="RRM_SF"/>
    <property type="match status" value="1"/>
</dbReference>
<dbReference type="Gene3D" id="3.30.70.330">
    <property type="match status" value="1"/>
</dbReference>
<reference evidence="2 3" key="1">
    <citation type="submission" date="2019-03" db="EMBL/GenBank/DDBJ databases">
        <title>Single cell metagenomics reveals metabolic interactions within the superorganism composed of flagellate Streblomastix strix and complex community of Bacteroidetes bacteria on its surface.</title>
        <authorList>
            <person name="Treitli S.C."/>
            <person name="Kolisko M."/>
            <person name="Husnik F."/>
            <person name="Keeling P."/>
            <person name="Hampl V."/>
        </authorList>
    </citation>
    <scope>NUCLEOTIDE SEQUENCE [LARGE SCALE GENOMIC DNA]</scope>
    <source>
        <strain evidence="2">ST1C</strain>
    </source>
</reference>
<dbReference type="InterPro" id="IPR035979">
    <property type="entry name" value="RBD_domain_sf"/>
</dbReference>
<feature type="non-terminal residue" evidence="2">
    <location>
        <position position="1"/>
    </location>
</feature>
<dbReference type="AlphaFoldDB" id="A0A5J4RJY1"/>
<dbReference type="InterPro" id="IPR012677">
    <property type="entry name" value="Nucleotide-bd_a/b_plait_sf"/>
</dbReference>
<dbReference type="SUPFAM" id="SSF54928">
    <property type="entry name" value="RNA-binding domain, RBD"/>
    <property type="match status" value="2"/>
</dbReference>
<evidence type="ECO:0000256" key="1">
    <source>
        <dbReference type="SAM" id="MobiDB-lite"/>
    </source>
</evidence>
<feature type="compositionally biased region" description="Low complexity" evidence="1">
    <location>
        <begin position="65"/>
        <end position="90"/>
    </location>
</feature>
<sequence>PSNQPQNSSHYGFADFVSEEDAYWAFEYGKGKIIRGKELQIQQCSNQQTQILHEPQHINHEHLHPSNNTSNVTSNIPSNVTSNVTSNNPSNVTSNVTSNIPSNVTSNNTSNIPSNVTPNTLHNANLYIPLDPPPNFPIVPSNKTIVTPNTLNPTLVHNAPSVQQIYTIQLKINNLDVSIKDIKSLLAQFQPYKVSTCEDLSQNNSLIATIEFANSELATNAVKFAQCQYLKGKIISAELLKPFNKC</sequence>
<gene>
    <name evidence="2" type="ORF">EZS28_053201</name>
</gene>
<evidence type="ECO:0000313" key="2">
    <source>
        <dbReference type="EMBL" id="KAA6333161.1"/>
    </source>
</evidence>
<organism evidence="2 3">
    <name type="scientific">Streblomastix strix</name>
    <dbReference type="NCBI Taxonomy" id="222440"/>
    <lineage>
        <taxon>Eukaryota</taxon>
        <taxon>Metamonada</taxon>
        <taxon>Preaxostyla</taxon>
        <taxon>Oxymonadida</taxon>
        <taxon>Streblomastigidae</taxon>
        <taxon>Streblomastix</taxon>
    </lineage>
</organism>
<protein>
    <recommendedName>
        <fullName evidence="4">RRM domain-containing protein</fullName>
    </recommendedName>
</protein>
<dbReference type="GO" id="GO:0003676">
    <property type="term" value="F:nucleic acid binding"/>
    <property type="evidence" value="ECO:0007669"/>
    <property type="project" value="InterPro"/>
</dbReference>
<comment type="caution">
    <text evidence="2">The sequence shown here is derived from an EMBL/GenBank/DDBJ whole genome shotgun (WGS) entry which is preliminary data.</text>
</comment>